<accession>A0ABR9E7J0</accession>
<dbReference type="SUPFAM" id="SSF49313">
    <property type="entry name" value="Cadherin-like"/>
    <property type="match status" value="1"/>
</dbReference>
<evidence type="ECO:0000313" key="4">
    <source>
        <dbReference type="Proteomes" id="UP000615755"/>
    </source>
</evidence>
<organism evidence="3 4">
    <name type="scientific">Pseudoalteromonas aurantia 208</name>
    <dbReference type="NCBI Taxonomy" id="1314867"/>
    <lineage>
        <taxon>Bacteria</taxon>
        <taxon>Pseudomonadati</taxon>
        <taxon>Pseudomonadota</taxon>
        <taxon>Gammaproteobacteria</taxon>
        <taxon>Alteromonadales</taxon>
        <taxon>Pseudoalteromonadaceae</taxon>
        <taxon>Pseudoalteromonas</taxon>
    </lineage>
</organism>
<protein>
    <recommendedName>
        <fullName evidence="5">Cadherin domain-containing protein</fullName>
    </recommendedName>
</protein>
<feature type="chain" id="PRO_5046697824" description="Cadherin domain-containing protein" evidence="2">
    <location>
        <begin position="23"/>
        <end position="647"/>
    </location>
</feature>
<feature type="compositionally biased region" description="Low complexity" evidence="1">
    <location>
        <begin position="23"/>
        <end position="42"/>
    </location>
</feature>
<dbReference type="EMBL" id="AQGV01000011">
    <property type="protein sequence ID" value="MBE0366975.1"/>
    <property type="molecule type" value="Genomic_DNA"/>
</dbReference>
<keyword evidence="4" id="KW-1185">Reference proteome</keyword>
<evidence type="ECO:0000256" key="2">
    <source>
        <dbReference type="SAM" id="SignalP"/>
    </source>
</evidence>
<sequence length="647" mass="72877">MKQKLLILAGCLALSACGGSSNNDSSSIASSNNTSSNGGTSTPQVPVNTAPTLSGIFTLDAKAKSQYDLVLNAQDKENDPLSISIENQPDWLTYTLENNQVKLSVSPDFLDIETHTYPISVSDGKASTSYEFTVNVLDNPQAWAPIDISAAELTGAWEDKQQHLGLIFNQKEQGLLINNGALSRFEYNSDYLDKLNMYQYGCKYDCDLEQYNGLKILAKSPEKLYVVLSTDNNDTQTYMLRKTSPVSGEKVYARTPESGVHADIINLNSNDKRLATLSARSLMPKHYSSTDPANIHYDINSVIGTYNNRSGKFTPEEQTINQSFTYYRYPDVRLEFAIQYDTLKILGKIQDHLIIESSYTYQLITQGVDIDASPEWKSTLSELLIPQSDLIAYPIDVLSGFTTPLQAGKTYAGKIAPNQLKWTLGDYNYKGGIEFTLTDDSTGTVTLSTADKSLDEIRTFHYSQSGSELSLTFGETLHKYKLYTSPSGKAFMSMQLTAQDSNKAYDNKGFVHYELDTTFTSSDYIGSYTHLTYSYPFSPPDNMYLGTEKAVYYLQPDIFVPLESDIFKIEEDGSYTFIRQRFCQEIESRDFDECHAFATEKYGVPRVRNIKLLKIEGDIYTFKYGYMAMYYGQLHAFETTRRFKKRD</sequence>
<dbReference type="Gene3D" id="2.60.40.10">
    <property type="entry name" value="Immunoglobulins"/>
    <property type="match status" value="1"/>
</dbReference>
<name>A0ABR9E7J0_9GAMM</name>
<evidence type="ECO:0008006" key="5">
    <source>
        <dbReference type="Google" id="ProtNLM"/>
    </source>
</evidence>
<dbReference type="RefSeq" id="WP_192506449.1">
    <property type="nucleotide sequence ID" value="NZ_AQGV01000011.1"/>
</dbReference>
<feature type="region of interest" description="Disordered" evidence="1">
    <location>
        <begin position="23"/>
        <end position="47"/>
    </location>
</feature>
<comment type="caution">
    <text evidence="3">The sequence shown here is derived from an EMBL/GenBank/DDBJ whole genome shotgun (WGS) entry which is preliminary data.</text>
</comment>
<proteinExistence type="predicted"/>
<dbReference type="InterPro" id="IPR015919">
    <property type="entry name" value="Cadherin-like_sf"/>
</dbReference>
<reference evidence="3 4" key="1">
    <citation type="submission" date="2015-03" db="EMBL/GenBank/DDBJ databases">
        <title>Genome sequence of Pseudoalteromonas aurantia.</title>
        <authorList>
            <person name="Xie B.-B."/>
            <person name="Rong J.-C."/>
            <person name="Qin Q.-L."/>
            <person name="Zhang Y.-Z."/>
        </authorList>
    </citation>
    <scope>NUCLEOTIDE SEQUENCE [LARGE SCALE GENOMIC DNA]</scope>
    <source>
        <strain evidence="3 4">208</strain>
    </source>
</reference>
<dbReference type="PROSITE" id="PS51257">
    <property type="entry name" value="PROKAR_LIPOPROTEIN"/>
    <property type="match status" value="1"/>
</dbReference>
<evidence type="ECO:0000256" key="1">
    <source>
        <dbReference type="SAM" id="MobiDB-lite"/>
    </source>
</evidence>
<gene>
    <name evidence="3" type="ORF">PAUR_a0254</name>
</gene>
<evidence type="ECO:0000313" key="3">
    <source>
        <dbReference type="EMBL" id="MBE0366975.1"/>
    </source>
</evidence>
<keyword evidence="2" id="KW-0732">Signal</keyword>
<feature type="signal peptide" evidence="2">
    <location>
        <begin position="1"/>
        <end position="22"/>
    </location>
</feature>
<dbReference type="Proteomes" id="UP000615755">
    <property type="component" value="Unassembled WGS sequence"/>
</dbReference>
<dbReference type="InterPro" id="IPR013783">
    <property type="entry name" value="Ig-like_fold"/>
</dbReference>